<dbReference type="RefSeq" id="WP_245331612.1">
    <property type="nucleotide sequence ID" value="NZ_JAGGLM010000021.1"/>
</dbReference>
<dbReference type="Proteomes" id="UP001519307">
    <property type="component" value="Unassembled WGS sequence"/>
</dbReference>
<dbReference type="EMBL" id="JAGGLM010000021">
    <property type="protein sequence ID" value="MBP2033782.1"/>
    <property type="molecule type" value="Genomic_DNA"/>
</dbReference>
<name>A0ABS4KUS3_9CLOT</name>
<reference evidence="1 2" key="1">
    <citation type="submission" date="2021-03" db="EMBL/GenBank/DDBJ databases">
        <title>Genomic Encyclopedia of Type Strains, Phase IV (KMG-IV): sequencing the most valuable type-strain genomes for metagenomic binning, comparative biology and taxonomic classification.</title>
        <authorList>
            <person name="Goeker M."/>
        </authorList>
    </citation>
    <scope>NUCLEOTIDE SEQUENCE [LARGE SCALE GENOMIC DNA]</scope>
    <source>
        <strain evidence="1 2">DSM 28783</strain>
    </source>
</reference>
<accession>A0ABS4KUS3</accession>
<dbReference type="InterPro" id="IPR000150">
    <property type="entry name" value="Cof"/>
</dbReference>
<dbReference type="NCBIfam" id="TIGR01484">
    <property type="entry name" value="HAD-SF-IIB"/>
    <property type="match status" value="1"/>
</dbReference>
<dbReference type="InterPro" id="IPR023214">
    <property type="entry name" value="HAD_sf"/>
</dbReference>
<dbReference type="InterPro" id="IPR036412">
    <property type="entry name" value="HAD-like_sf"/>
</dbReference>
<organism evidence="1 2">
    <name type="scientific">Clostridium algifaecis</name>
    <dbReference type="NCBI Taxonomy" id="1472040"/>
    <lineage>
        <taxon>Bacteria</taxon>
        <taxon>Bacillati</taxon>
        <taxon>Bacillota</taxon>
        <taxon>Clostridia</taxon>
        <taxon>Eubacteriales</taxon>
        <taxon>Clostridiaceae</taxon>
        <taxon>Clostridium</taxon>
    </lineage>
</organism>
<dbReference type="PANTHER" id="PTHR10000">
    <property type="entry name" value="PHOSPHOSERINE PHOSPHATASE"/>
    <property type="match status" value="1"/>
</dbReference>
<comment type="caution">
    <text evidence="1">The sequence shown here is derived from an EMBL/GenBank/DDBJ whole genome shotgun (WGS) entry which is preliminary data.</text>
</comment>
<dbReference type="Gene3D" id="3.40.50.1000">
    <property type="entry name" value="HAD superfamily/HAD-like"/>
    <property type="match status" value="1"/>
</dbReference>
<protein>
    <submittedName>
        <fullName evidence="1">Cof subfamily protein (Haloacid dehalogenase superfamily)</fullName>
    </submittedName>
</protein>
<evidence type="ECO:0000313" key="1">
    <source>
        <dbReference type="EMBL" id="MBP2033782.1"/>
    </source>
</evidence>
<dbReference type="NCBIfam" id="TIGR00099">
    <property type="entry name" value="Cof-subfamily"/>
    <property type="match status" value="1"/>
</dbReference>
<dbReference type="Pfam" id="PF08282">
    <property type="entry name" value="Hydrolase_3"/>
    <property type="match status" value="1"/>
</dbReference>
<dbReference type="PANTHER" id="PTHR10000:SF8">
    <property type="entry name" value="HAD SUPERFAMILY HYDROLASE-LIKE, TYPE 3"/>
    <property type="match status" value="1"/>
</dbReference>
<keyword evidence="2" id="KW-1185">Reference proteome</keyword>
<sequence length="276" mass="31577">MDLYISDLDGTLLNSQQIVSENSARIINNLIARGLNFTIATARSYEASRNILKPLHLKLPVILNNGAFIYDPVSRKNIVENYVDNDTANFILKHYASKNIFPFISVINDEGKRKIFYKGIFNKGHEVYIKSRKDNNDKRLTKIDTIPSLNKYKIINIFAIEKDSDLKSSYELFKNKLDISCHYTEEIYSKGYFWLETTNSKANKSHAAQFLKKYIGADKLICFGDNLNDEPLFKLADEKYAVKNAYKELKALATSIIGSNDEDGVAKFILYKITPK</sequence>
<dbReference type="SUPFAM" id="SSF56784">
    <property type="entry name" value="HAD-like"/>
    <property type="match status" value="1"/>
</dbReference>
<proteinExistence type="predicted"/>
<dbReference type="InterPro" id="IPR006379">
    <property type="entry name" value="HAD-SF_hydro_IIB"/>
</dbReference>
<evidence type="ECO:0000313" key="2">
    <source>
        <dbReference type="Proteomes" id="UP001519307"/>
    </source>
</evidence>
<dbReference type="Gene3D" id="3.30.1240.10">
    <property type="match status" value="1"/>
</dbReference>
<gene>
    <name evidence="1" type="ORF">J2Z42_002489</name>
</gene>